<dbReference type="Proteomes" id="UP000000226">
    <property type="component" value="Chromosome 8"/>
</dbReference>
<accession>V7B1D1</accession>
<evidence type="ECO:0000313" key="2">
    <source>
        <dbReference type="EMBL" id="ESW11380.1"/>
    </source>
</evidence>
<gene>
    <name evidence="2" type="ORF">PHAVU_008G025100g</name>
</gene>
<protein>
    <submittedName>
        <fullName evidence="2">Uncharacterized protein</fullName>
    </submittedName>
</protein>
<dbReference type="PROSITE" id="PS51257">
    <property type="entry name" value="PROKAR_LIPOPROTEIN"/>
    <property type="match status" value="1"/>
</dbReference>
<reference evidence="3" key="1">
    <citation type="journal article" date="2014" name="Nat. Genet.">
        <title>A reference genome for common bean and genome-wide analysis of dual domestications.</title>
        <authorList>
            <person name="Schmutz J."/>
            <person name="McClean P.E."/>
            <person name="Mamidi S."/>
            <person name="Wu G.A."/>
            <person name="Cannon S.B."/>
            <person name="Grimwood J."/>
            <person name="Jenkins J."/>
            <person name="Shu S."/>
            <person name="Song Q."/>
            <person name="Chavarro C."/>
            <person name="Torres-Torres M."/>
            <person name="Geffroy V."/>
            <person name="Moghaddam S.M."/>
            <person name="Gao D."/>
            <person name="Abernathy B."/>
            <person name="Barry K."/>
            <person name="Blair M."/>
            <person name="Brick M.A."/>
            <person name="Chovatia M."/>
            <person name="Gepts P."/>
            <person name="Goodstein D.M."/>
            <person name="Gonzales M."/>
            <person name="Hellsten U."/>
            <person name="Hyten D.L."/>
            <person name="Jia G."/>
            <person name="Kelly J.D."/>
            <person name="Kudrna D."/>
            <person name="Lee R."/>
            <person name="Richard M.M."/>
            <person name="Miklas P.N."/>
            <person name="Osorno J.M."/>
            <person name="Rodrigues J."/>
            <person name="Thareau V."/>
            <person name="Urrea C.A."/>
            <person name="Wang M."/>
            <person name="Yu Y."/>
            <person name="Zhang M."/>
            <person name="Wing R.A."/>
            <person name="Cregan P.B."/>
            <person name="Rokhsar D.S."/>
            <person name="Jackson S.A."/>
        </authorList>
    </citation>
    <scope>NUCLEOTIDE SEQUENCE [LARGE SCALE GENOMIC DNA]</scope>
    <source>
        <strain evidence="3">cv. G19833</strain>
    </source>
</reference>
<dbReference type="AlphaFoldDB" id="V7B1D1"/>
<keyword evidence="1" id="KW-0732">Signal</keyword>
<dbReference type="Gramene" id="ESW11380">
    <property type="protein sequence ID" value="ESW11380"/>
    <property type="gene ID" value="PHAVU_008G025100g"/>
</dbReference>
<dbReference type="OrthoDB" id="1937240at2759"/>
<proteinExistence type="predicted"/>
<evidence type="ECO:0000256" key="1">
    <source>
        <dbReference type="SAM" id="SignalP"/>
    </source>
</evidence>
<dbReference type="EMBL" id="CM002295">
    <property type="protein sequence ID" value="ESW11380.1"/>
    <property type="molecule type" value="Genomic_DNA"/>
</dbReference>
<feature type="signal peptide" evidence="1">
    <location>
        <begin position="1"/>
        <end position="28"/>
    </location>
</feature>
<dbReference type="SMR" id="V7B1D1"/>
<keyword evidence="3" id="KW-1185">Reference proteome</keyword>
<feature type="chain" id="PRO_5004753791" evidence="1">
    <location>
        <begin position="29"/>
        <end position="157"/>
    </location>
</feature>
<sequence>MKTRNSEMKITVLSTVLLGCFLVITVQGDSSARVVPAGKVGYKHKLGVSAQEESFVRGGAGHVRKIGLGGKKFSRKEVKYVDFENGKRADGETSKISGATYSDGICEFDHDEREGDDKIVKCKGRKSTIKPRKLKMDGFVAFTVDYQGPRHHLPKHN</sequence>
<name>V7B1D1_PHAVU</name>
<evidence type="ECO:0000313" key="3">
    <source>
        <dbReference type="Proteomes" id="UP000000226"/>
    </source>
</evidence>
<organism evidence="2 3">
    <name type="scientific">Phaseolus vulgaris</name>
    <name type="common">Kidney bean</name>
    <name type="synonym">French bean</name>
    <dbReference type="NCBI Taxonomy" id="3885"/>
    <lineage>
        <taxon>Eukaryota</taxon>
        <taxon>Viridiplantae</taxon>
        <taxon>Streptophyta</taxon>
        <taxon>Embryophyta</taxon>
        <taxon>Tracheophyta</taxon>
        <taxon>Spermatophyta</taxon>
        <taxon>Magnoliopsida</taxon>
        <taxon>eudicotyledons</taxon>
        <taxon>Gunneridae</taxon>
        <taxon>Pentapetalae</taxon>
        <taxon>rosids</taxon>
        <taxon>fabids</taxon>
        <taxon>Fabales</taxon>
        <taxon>Fabaceae</taxon>
        <taxon>Papilionoideae</taxon>
        <taxon>50 kb inversion clade</taxon>
        <taxon>NPAAA clade</taxon>
        <taxon>indigoferoid/millettioid clade</taxon>
        <taxon>Phaseoleae</taxon>
        <taxon>Phaseolus</taxon>
    </lineage>
</organism>